<feature type="non-terminal residue" evidence="2">
    <location>
        <position position="224"/>
    </location>
</feature>
<dbReference type="Proteomes" id="UP000054359">
    <property type="component" value="Unassembled WGS sequence"/>
</dbReference>
<dbReference type="AlphaFoldDB" id="A0A087TPR5"/>
<accession>A0A087TPR5</accession>
<keyword evidence="3" id="KW-1185">Reference proteome</keyword>
<dbReference type="OrthoDB" id="8948150at2759"/>
<name>A0A087TPR5_STEMI</name>
<reference evidence="2 3" key="1">
    <citation type="submission" date="2013-11" db="EMBL/GenBank/DDBJ databases">
        <title>Genome sequencing of Stegodyphus mimosarum.</title>
        <authorList>
            <person name="Bechsgaard J."/>
        </authorList>
    </citation>
    <scope>NUCLEOTIDE SEQUENCE [LARGE SCALE GENOMIC DNA]</scope>
</reference>
<evidence type="ECO:0000313" key="3">
    <source>
        <dbReference type="Proteomes" id="UP000054359"/>
    </source>
</evidence>
<proteinExistence type="predicted"/>
<evidence type="ECO:0000313" key="2">
    <source>
        <dbReference type="EMBL" id="KFM67104.1"/>
    </source>
</evidence>
<feature type="compositionally biased region" description="Polar residues" evidence="1">
    <location>
        <begin position="173"/>
        <end position="194"/>
    </location>
</feature>
<gene>
    <name evidence="2" type="ORF">X975_06877</name>
</gene>
<feature type="region of interest" description="Disordered" evidence="1">
    <location>
        <begin position="171"/>
        <end position="194"/>
    </location>
</feature>
<protein>
    <submittedName>
        <fullName evidence="2">Uncharacterized protein</fullName>
    </submittedName>
</protein>
<organism evidence="2 3">
    <name type="scientific">Stegodyphus mimosarum</name>
    <name type="common">African social velvet spider</name>
    <dbReference type="NCBI Taxonomy" id="407821"/>
    <lineage>
        <taxon>Eukaryota</taxon>
        <taxon>Metazoa</taxon>
        <taxon>Ecdysozoa</taxon>
        <taxon>Arthropoda</taxon>
        <taxon>Chelicerata</taxon>
        <taxon>Arachnida</taxon>
        <taxon>Araneae</taxon>
        <taxon>Araneomorphae</taxon>
        <taxon>Entelegynae</taxon>
        <taxon>Eresoidea</taxon>
        <taxon>Eresidae</taxon>
        <taxon>Stegodyphus</taxon>
    </lineage>
</organism>
<dbReference type="EMBL" id="KK116219">
    <property type="protein sequence ID" value="KFM67104.1"/>
    <property type="molecule type" value="Genomic_DNA"/>
</dbReference>
<evidence type="ECO:0000256" key="1">
    <source>
        <dbReference type="SAM" id="MobiDB-lite"/>
    </source>
</evidence>
<sequence length="224" mass="24378">MQCNSDSDPEIVEVKKISAAAVVDPATKNKEKPVEKVTVKQEPVDWESEPTGRPSRRAARLAAKKIYNTVHNYGLGEVDDSDISEVVVPPKPVSTPRSYPRQRAKPVQNMKLGSANIDLLMECHEELLSAAQAEALLKAQLEYNMVMKTLRSLKANNVRIICAPSDEFVPETADQNSNQLKNSGSDTSRKSPNIVTLAALKSENIGVVPMELSSASQSPSPVVT</sequence>